<evidence type="ECO:0000313" key="1">
    <source>
        <dbReference type="EMBL" id="PTE23409.1"/>
    </source>
</evidence>
<accession>A0A2T4JZR5</accession>
<evidence type="ECO:0000313" key="2">
    <source>
        <dbReference type="Proteomes" id="UP000241010"/>
    </source>
</evidence>
<gene>
    <name evidence="1" type="ORF">C5F48_02130</name>
</gene>
<sequence>MTTSERTYLSTICRHTGEPCHIGLAVVRQLAASVEKAAPLLAPEFEMQGHVRLEGCSRPCCALFRMTPGDLQVFCDLDPSDWSPGLLRLADLLTGGLPAAADRAAGPPPAAVVLATRREPPRMTAH</sequence>
<organism evidence="1 2">
    <name type="scientific">Cereibacter changlensis JA139</name>
    <dbReference type="NCBI Taxonomy" id="1188249"/>
    <lineage>
        <taxon>Bacteria</taxon>
        <taxon>Pseudomonadati</taxon>
        <taxon>Pseudomonadota</taxon>
        <taxon>Alphaproteobacteria</taxon>
        <taxon>Rhodobacterales</taxon>
        <taxon>Paracoccaceae</taxon>
        <taxon>Cereibacter</taxon>
    </lineage>
</organism>
<evidence type="ECO:0008006" key="3">
    <source>
        <dbReference type="Google" id="ProtNLM"/>
    </source>
</evidence>
<comment type="caution">
    <text evidence="1">The sequence shown here is derived from an EMBL/GenBank/DDBJ whole genome shotgun (WGS) entry which is preliminary data.</text>
</comment>
<dbReference type="EMBL" id="PZKG01000005">
    <property type="protein sequence ID" value="PTE23409.1"/>
    <property type="molecule type" value="Genomic_DNA"/>
</dbReference>
<proteinExistence type="predicted"/>
<dbReference type="OrthoDB" id="8364077at2"/>
<dbReference type="Proteomes" id="UP000241010">
    <property type="component" value="Unassembled WGS sequence"/>
</dbReference>
<dbReference type="AlphaFoldDB" id="A0A2T4JZR5"/>
<protein>
    <recommendedName>
        <fullName evidence="3">DUF1636 domain-containing protein</fullName>
    </recommendedName>
</protein>
<reference evidence="1 2" key="1">
    <citation type="submission" date="2018-03" db="EMBL/GenBank/DDBJ databases">
        <title>Cereibacter changlensis.</title>
        <authorList>
            <person name="Meyer T.E."/>
            <person name="Miller S."/>
            <person name="Lodha T."/>
            <person name="Gandham S."/>
            <person name="Chintalapati S."/>
            <person name="Chintalapati V.R."/>
        </authorList>
    </citation>
    <scope>NUCLEOTIDE SEQUENCE [LARGE SCALE GENOMIC DNA]</scope>
    <source>
        <strain evidence="1 2">JA139</strain>
    </source>
</reference>
<name>A0A2T4JZR5_9RHOB</name>
<dbReference type="RefSeq" id="WP_107662258.1">
    <property type="nucleotide sequence ID" value="NZ_PZKG01000005.1"/>
</dbReference>
<keyword evidence="2" id="KW-1185">Reference proteome</keyword>